<dbReference type="EMBL" id="CP072455">
    <property type="protein sequence ID" value="QTL40173.1"/>
    <property type="molecule type" value="Genomic_DNA"/>
</dbReference>
<dbReference type="AlphaFoldDB" id="A0A2D0IQY3"/>
<dbReference type="OrthoDB" id="6445735at2"/>
<gene>
    <name evidence="2" type="ORF">HGO23_01745</name>
    <name evidence="1" type="ORF">Xbud_03348</name>
</gene>
<organism evidence="1 3">
    <name type="scientific">Xenorhabdus budapestensis</name>
    <dbReference type="NCBI Taxonomy" id="290110"/>
    <lineage>
        <taxon>Bacteria</taxon>
        <taxon>Pseudomonadati</taxon>
        <taxon>Pseudomonadota</taxon>
        <taxon>Gammaproteobacteria</taxon>
        <taxon>Enterobacterales</taxon>
        <taxon>Morganellaceae</taxon>
        <taxon>Xenorhabdus</taxon>
    </lineage>
</organism>
<dbReference type="Proteomes" id="UP000665047">
    <property type="component" value="Chromosome"/>
</dbReference>
<reference evidence="1 3" key="1">
    <citation type="journal article" date="2017" name="Nat. Microbiol.">
        <title>Natural product diversity associated with the nematode symbionts Photorhabdus and Xenorhabdus.</title>
        <authorList>
            <person name="Tobias N.J."/>
            <person name="Wolff H."/>
            <person name="Djahanschiri B."/>
            <person name="Grundmann F."/>
            <person name="Kronenwerth M."/>
            <person name="Shi Y.M."/>
            <person name="Simonyi S."/>
            <person name="Grun P."/>
            <person name="Shapiro-Ilan D."/>
            <person name="Pidot S.J."/>
            <person name="Stinear T.P."/>
            <person name="Ebersberger I."/>
            <person name="Bode H.B."/>
        </authorList>
    </citation>
    <scope>NUCLEOTIDE SEQUENCE [LARGE SCALE GENOMIC DNA]</scope>
    <source>
        <strain evidence="1 3">DSM 16342</strain>
    </source>
</reference>
<evidence type="ECO:0000313" key="3">
    <source>
        <dbReference type="Proteomes" id="UP000225833"/>
    </source>
</evidence>
<dbReference type="RefSeq" id="WP_099137110.1">
    <property type="nucleotide sequence ID" value="NZ_CAWNNJ010000094.1"/>
</dbReference>
<dbReference type="EMBL" id="NIBS01000027">
    <property type="protein sequence ID" value="PHM24281.1"/>
    <property type="molecule type" value="Genomic_DNA"/>
</dbReference>
<dbReference type="Proteomes" id="UP000225833">
    <property type="component" value="Unassembled WGS sequence"/>
</dbReference>
<name>A0A2D0IQY3_XENBU</name>
<accession>A0A2D0IQY3</accession>
<evidence type="ECO:0000313" key="2">
    <source>
        <dbReference type="EMBL" id="QTL40173.1"/>
    </source>
</evidence>
<evidence type="ECO:0000313" key="4">
    <source>
        <dbReference type="Proteomes" id="UP000665047"/>
    </source>
</evidence>
<keyword evidence="4" id="KW-1185">Reference proteome</keyword>
<protein>
    <submittedName>
        <fullName evidence="1">Uncharacterized protein</fullName>
    </submittedName>
</protein>
<evidence type="ECO:0000313" key="1">
    <source>
        <dbReference type="EMBL" id="PHM24281.1"/>
    </source>
</evidence>
<reference evidence="2 4" key="2">
    <citation type="submission" date="2021-03" db="EMBL/GenBank/DDBJ databases">
        <title>Complete Genome Sequence Data of Xenorhabdus budapestensis strain C72, a Candidate Biological Control Agent, from China.</title>
        <authorList>
            <person name="LI B."/>
            <person name="WANG S."/>
            <person name="QIU D."/>
        </authorList>
    </citation>
    <scope>NUCLEOTIDE SEQUENCE [LARGE SCALE GENOMIC DNA]</scope>
    <source>
        <strain evidence="2 4">C-7-2</strain>
    </source>
</reference>
<sequence>MNSNDKSVSNEIREDDETTIYNVKIVGVEADVLFSNIEIKFVDSHGFHFEKFYLAYPEHRISGEGIYITLLLALNDSFLVSLKLTKITYPEKLSYISGVRVEIPGVIPDPHAPWN</sequence>
<proteinExistence type="predicted"/>